<dbReference type="Proteomes" id="UP000324222">
    <property type="component" value="Unassembled WGS sequence"/>
</dbReference>
<keyword evidence="3" id="KW-0813">Transport</keyword>
<comment type="caution">
    <text evidence="9">The sequence shown here is derived from an EMBL/GenBank/DDBJ whole genome shotgun (WGS) entry which is preliminary data.</text>
</comment>
<evidence type="ECO:0000256" key="6">
    <source>
        <dbReference type="ARBA" id="ARBA00023065"/>
    </source>
</evidence>
<accession>A0A5B7JZA2</accession>
<name>A0A5B7JZA2_PORTR</name>
<feature type="transmembrane region" description="Helical" evidence="8">
    <location>
        <begin position="6"/>
        <end position="30"/>
    </location>
</feature>
<evidence type="ECO:0000256" key="4">
    <source>
        <dbReference type="ARBA" id="ARBA00022692"/>
    </source>
</evidence>
<dbReference type="InterPro" id="IPR002490">
    <property type="entry name" value="V-ATPase_116kDa_su"/>
</dbReference>
<keyword evidence="10" id="KW-1185">Reference proteome</keyword>
<organism evidence="9 10">
    <name type="scientific">Portunus trituberculatus</name>
    <name type="common">Swimming crab</name>
    <name type="synonym">Neptunus trituberculatus</name>
    <dbReference type="NCBI Taxonomy" id="210409"/>
    <lineage>
        <taxon>Eukaryota</taxon>
        <taxon>Metazoa</taxon>
        <taxon>Ecdysozoa</taxon>
        <taxon>Arthropoda</taxon>
        <taxon>Crustacea</taxon>
        <taxon>Multicrustacea</taxon>
        <taxon>Malacostraca</taxon>
        <taxon>Eumalacostraca</taxon>
        <taxon>Eucarida</taxon>
        <taxon>Decapoda</taxon>
        <taxon>Pleocyemata</taxon>
        <taxon>Brachyura</taxon>
        <taxon>Eubrachyura</taxon>
        <taxon>Portunoidea</taxon>
        <taxon>Portunidae</taxon>
        <taxon>Portuninae</taxon>
        <taxon>Portunus</taxon>
    </lineage>
</organism>
<evidence type="ECO:0000256" key="8">
    <source>
        <dbReference type="SAM" id="Phobius"/>
    </source>
</evidence>
<comment type="similarity">
    <text evidence="2">Belongs to the V-ATPase 116 kDa subunit family.</text>
</comment>
<dbReference type="Pfam" id="PF01496">
    <property type="entry name" value="V_ATPase_I"/>
    <property type="match status" value="1"/>
</dbReference>
<evidence type="ECO:0000256" key="2">
    <source>
        <dbReference type="ARBA" id="ARBA00009904"/>
    </source>
</evidence>
<keyword evidence="4 8" id="KW-0812">Transmembrane</keyword>
<sequence>MYDNQFTIQLILLVVALLCVPIMLIPKPFIARRQHNQRMRQLAVSRQLLETQVRPECLSTCVDLLVSEFDPQCQLACCGKLMI</sequence>
<dbReference type="EMBL" id="VSRR010119242">
    <property type="protein sequence ID" value="MPC99646.1"/>
    <property type="molecule type" value="Genomic_DNA"/>
</dbReference>
<protein>
    <submittedName>
        <fullName evidence="9">V-type proton ATPase subunit a2</fullName>
    </submittedName>
</protein>
<keyword evidence="5 8" id="KW-1133">Transmembrane helix</keyword>
<dbReference type="GO" id="GO:0033179">
    <property type="term" value="C:proton-transporting V-type ATPase, V0 domain"/>
    <property type="evidence" value="ECO:0007669"/>
    <property type="project" value="InterPro"/>
</dbReference>
<gene>
    <name evidence="9" type="primary">VHA-a2</name>
    <name evidence="9" type="ORF">E2C01_095073</name>
</gene>
<keyword evidence="7 8" id="KW-0472">Membrane</keyword>
<proteinExistence type="inferred from homology"/>
<evidence type="ECO:0000256" key="1">
    <source>
        <dbReference type="ARBA" id="ARBA00004141"/>
    </source>
</evidence>
<reference evidence="9 10" key="1">
    <citation type="submission" date="2019-05" db="EMBL/GenBank/DDBJ databases">
        <title>Another draft genome of Portunus trituberculatus and its Hox gene families provides insights of decapod evolution.</title>
        <authorList>
            <person name="Jeong J.-H."/>
            <person name="Song I."/>
            <person name="Kim S."/>
            <person name="Choi T."/>
            <person name="Kim D."/>
            <person name="Ryu S."/>
            <person name="Kim W."/>
        </authorList>
    </citation>
    <scope>NUCLEOTIDE SEQUENCE [LARGE SCALE GENOMIC DNA]</scope>
    <source>
        <tissue evidence="9">Muscle</tissue>
    </source>
</reference>
<dbReference type="GO" id="GO:0046961">
    <property type="term" value="F:proton-transporting ATPase activity, rotational mechanism"/>
    <property type="evidence" value="ECO:0007669"/>
    <property type="project" value="InterPro"/>
</dbReference>
<keyword evidence="6" id="KW-0406">Ion transport</keyword>
<dbReference type="AlphaFoldDB" id="A0A5B7JZA2"/>
<evidence type="ECO:0000313" key="10">
    <source>
        <dbReference type="Proteomes" id="UP000324222"/>
    </source>
</evidence>
<evidence type="ECO:0000256" key="3">
    <source>
        <dbReference type="ARBA" id="ARBA00022448"/>
    </source>
</evidence>
<dbReference type="OrthoDB" id="10264220at2759"/>
<evidence type="ECO:0000313" key="9">
    <source>
        <dbReference type="EMBL" id="MPC99646.1"/>
    </source>
</evidence>
<comment type="subcellular location">
    <subcellularLocation>
        <location evidence="1">Membrane</location>
        <topology evidence="1">Multi-pass membrane protein</topology>
    </subcellularLocation>
</comment>
<evidence type="ECO:0000256" key="5">
    <source>
        <dbReference type="ARBA" id="ARBA00022989"/>
    </source>
</evidence>
<evidence type="ECO:0000256" key="7">
    <source>
        <dbReference type="ARBA" id="ARBA00023136"/>
    </source>
</evidence>